<organism evidence="1">
    <name type="scientific">Arundo donax</name>
    <name type="common">Giant reed</name>
    <name type="synonym">Donax arundinaceus</name>
    <dbReference type="NCBI Taxonomy" id="35708"/>
    <lineage>
        <taxon>Eukaryota</taxon>
        <taxon>Viridiplantae</taxon>
        <taxon>Streptophyta</taxon>
        <taxon>Embryophyta</taxon>
        <taxon>Tracheophyta</taxon>
        <taxon>Spermatophyta</taxon>
        <taxon>Magnoliopsida</taxon>
        <taxon>Liliopsida</taxon>
        <taxon>Poales</taxon>
        <taxon>Poaceae</taxon>
        <taxon>PACMAD clade</taxon>
        <taxon>Arundinoideae</taxon>
        <taxon>Arundineae</taxon>
        <taxon>Arundo</taxon>
    </lineage>
</organism>
<dbReference type="AlphaFoldDB" id="A0A0A9AW20"/>
<dbReference type="EMBL" id="GBRH01244810">
    <property type="protein sequence ID" value="JAD53085.1"/>
    <property type="molecule type" value="Transcribed_RNA"/>
</dbReference>
<protein>
    <submittedName>
        <fullName evidence="1">Uncharacterized protein</fullName>
    </submittedName>
</protein>
<name>A0A0A9AW20_ARUDO</name>
<accession>A0A0A9AW20</accession>
<reference evidence="1" key="2">
    <citation type="journal article" date="2015" name="Data Brief">
        <title>Shoot transcriptome of the giant reed, Arundo donax.</title>
        <authorList>
            <person name="Barrero R.A."/>
            <person name="Guerrero F.D."/>
            <person name="Moolhuijzen P."/>
            <person name="Goolsby J.A."/>
            <person name="Tidwell J."/>
            <person name="Bellgard S.E."/>
            <person name="Bellgard M.I."/>
        </authorList>
    </citation>
    <scope>NUCLEOTIDE SEQUENCE</scope>
    <source>
        <tissue evidence="1">Shoot tissue taken approximately 20 cm above the soil surface</tissue>
    </source>
</reference>
<proteinExistence type="predicted"/>
<sequence>MAFLSDTSLFCKAFLAIKDLMRSR</sequence>
<evidence type="ECO:0000313" key="1">
    <source>
        <dbReference type="EMBL" id="JAD53085.1"/>
    </source>
</evidence>
<reference evidence="1" key="1">
    <citation type="submission" date="2014-09" db="EMBL/GenBank/DDBJ databases">
        <authorList>
            <person name="Magalhaes I.L.F."/>
            <person name="Oliveira U."/>
            <person name="Santos F.R."/>
            <person name="Vidigal T.H.D.A."/>
            <person name="Brescovit A.D."/>
            <person name="Santos A.J."/>
        </authorList>
    </citation>
    <scope>NUCLEOTIDE SEQUENCE</scope>
    <source>
        <tissue evidence="1">Shoot tissue taken approximately 20 cm above the soil surface</tissue>
    </source>
</reference>